<evidence type="ECO:0000256" key="1">
    <source>
        <dbReference type="ARBA" id="ARBA00022729"/>
    </source>
</evidence>
<feature type="signal peptide" evidence="2">
    <location>
        <begin position="1"/>
        <end position="18"/>
    </location>
</feature>
<keyword evidence="1 2" id="KW-0732">Signal</keyword>
<proteinExistence type="evidence at transcript level"/>
<sequence>MIVVAAFSLGAILHLAAATDQTPKVTQCPGQNNSVVEIQSVVVSGAKLGKKLKFEGTFVVKEVTGKHPVLQLSFSKPDGKKLPCDPSILPCKLNLCDGTTKQEKKMNKDWGNTCPVQPGTYSARLSFRLPKGPEAEALFGDGNIIVKFNIVTGIKFLDARLSPWLLTLTRRHKNE</sequence>
<dbReference type="InterPro" id="IPR003172">
    <property type="entry name" value="ML_dom"/>
</dbReference>
<name>A0A023GA33_AMBTT</name>
<protein>
    <submittedName>
        <fullName evidence="4">Putative lipocalin-8 1</fullName>
    </submittedName>
</protein>
<evidence type="ECO:0000259" key="3">
    <source>
        <dbReference type="Pfam" id="PF02221"/>
    </source>
</evidence>
<accession>A0A023GA33</accession>
<feature type="chain" id="PRO_5001517365" evidence="2">
    <location>
        <begin position="19"/>
        <end position="175"/>
    </location>
</feature>
<organism evidence="4">
    <name type="scientific">Amblyomma triste</name>
    <name type="common">Neotropical tick</name>
    <dbReference type="NCBI Taxonomy" id="251400"/>
    <lineage>
        <taxon>Eukaryota</taxon>
        <taxon>Metazoa</taxon>
        <taxon>Ecdysozoa</taxon>
        <taxon>Arthropoda</taxon>
        <taxon>Chelicerata</taxon>
        <taxon>Arachnida</taxon>
        <taxon>Acari</taxon>
        <taxon>Parasitiformes</taxon>
        <taxon>Ixodida</taxon>
        <taxon>Ixodoidea</taxon>
        <taxon>Ixodidae</taxon>
        <taxon>Amblyomminae</taxon>
        <taxon>Amblyomma</taxon>
    </lineage>
</organism>
<dbReference type="EMBL" id="GBBM01004714">
    <property type="protein sequence ID" value="JAC30704.1"/>
    <property type="molecule type" value="mRNA"/>
</dbReference>
<feature type="domain" description="MD-2-related lipid-recognition" evidence="3">
    <location>
        <begin position="25"/>
        <end position="131"/>
    </location>
</feature>
<dbReference type="InterPro" id="IPR036846">
    <property type="entry name" value="GM2-AP_sf"/>
</dbReference>
<dbReference type="AlphaFoldDB" id="A0A023GA33"/>
<evidence type="ECO:0000256" key="2">
    <source>
        <dbReference type="SAM" id="SignalP"/>
    </source>
</evidence>
<evidence type="ECO:0000313" key="4">
    <source>
        <dbReference type="EMBL" id="JAC30704.1"/>
    </source>
</evidence>
<reference evidence="4" key="1">
    <citation type="submission" date="2014-03" db="EMBL/GenBank/DDBJ databases">
        <title>The sialotranscriptome of Amblyomma triste, Amblyomma parvum and Amblyomma cajennense ticks, uncovered by 454-based RNA-seq.</title>
        <authorList>
            <person name="Garcia G.R."/>
            <person name="Gardinassi L.G."/>
            <person name="Ribeiro J.M."/>
            <person name="Anatriello E."/>
            <person name="Ferreira B.R."/>
            <person name="Moreira H.N."/>
            <person name="Mafra C."/>
            <person name="Olegario M.M."/>
            <person name="Szabo P.J."/>
            <person name="Miranda-Santos I.K."/>
            <person name="Maruyama S.R."/>
        </authorList>
    </citation>
    <scope>NUCLEOTIDE SEQUENCE</scope>
    <source>
        <strain evidence="4">Mato Grasso do Sul</strain>
        <tissue evidence="4">Salivary glands</tissue>
    </source>
</reference>
<dbReference type="Gene3D" id="2.70.220.10">
    <property type="entry name" value="Ganglioside GM2 activator"/>
    <property type="match status" value="1"/>
</dbReference>
<dbReference type="Pfam" id="PF02221">
    <property type="entry name" value="E1_DerP2_DerF2"/>
    <property type="match status" value="1"/>
</dbReference>